<dbReference type="RefSeq" id="WP_210425081.1">
    <property type="nucleotide sequence ID" value="NZ_JAAWWK010000001.1"/>
</dbReference>
<dbReference type="InterPro" id="IPR036271">
    <property type="entry name" value="Tet_transcr_reg_TetR-rel_C_sf"/>
</dbReference>
<proteinExistence type="predicted"/>
<dbReference type="PROSITE" id="PS50977">
    <property type="entry name" value="HTH_TETR_2"/>
    <property type="match status" value="1"/>
</dbReference>
<evidence type="ECO:0000259" key="5">
    <source>
        <dbReference type="PROSITE" id="PS50977"/>
    </source>
</evidence>
<dbReference type="InterPro" id="IPR001647">
    <property type="entry name" value="HTH_TetR"/>
</dbReference>
<dbReference type="Proteomes" id="UP000765845">
    <property type="component" value="Unassembled WGS sequence"/>
</dbReference>
<comment type="caution">
    <text evidence="6">The sequence shown here is derived from an EMBL/GenBank/DDBJ whole genome shotgun (WGS) entry which is preliminary data.</text>
</comment>
<keyword evidence="1" id="KW-0805">Transcription regulation</keyword>
<dbReference type="PANTHER" id="PTHR30055:SF234">
    <property type="entry name" value="HTH-TYPE TRANSCRIPTIONAL REGULATOR BETI"/>
    <property type="match status" value="1"/>
</dbReference>
<reference evidence="6 7" key="1">
    <citation type="submission" date="2020-04" db="EMBL/GenBank/DDBJ databases">
        <authorList>
            <person name="Yoon J."/>
        </authorList>
    </citation>
    <scope>NUCLEOTIDE SEQUENCE [LARGE SCALE GENOMIC DNA]</scope>
    <source>
        <strain evidence="6 7">KMU-166</strain>
    </source>
</reference>
<gene>
    <name evidence="6" type="ORF">HCU74_02930</name>
</gene>
<feature type="DNA-binding region" description="H-T-H motif" evidence="4">
    <location>
        <begin position="37"/>
        <end position="56"/>
    </location>
</feature>
<evidence type="ECO:0000313" key="7">
    <source>
        <dbReference type="Proteomes" id="UP000765845"/>
    </source>
</evidence>
<dbReference type="Pfam" id="PF00440">
    <property type="entry name" value="TetR_N"/>
    <property type="match status" value="1"/>
</dbReference>
<evidence type="ECO:0000313" key="6">
    <source>
        <dbReference type="EMBL" id="NKI16367.1"/>
    </source>
</evidence>
<dbReference type="SUPFAM" id="SSF48498">
    <property type="entry name" value="Tetracyclin repressor-like, C-terminal domain"/>
    <property type="match status" value="1"/>
</dbReference>
<dbReference type="InterPro" id="IPR050109">
    <property type="entry name" value="HTH-type_TetR-like_transc_reg"/>
</dbReference>
<organism evidence="6 7">
    <name type="scientific">Spongiibacter thalassae</name>
    <dbReference type="NCBI Taxonomy" id="2721624"/>
    <lineage>
        <taxon>Bacteria</taxon>
        <taxon>Pseudomonadati</taxon>
        <taxon>Pseudomonadota</taxon>
        <taxon>Gammaproteobacteria</taxon>
        <taxon>Cellvibrionales</taxon>
        <taxon>Spongiibacteraceae</taxon>
        <taxon>Spongiibacter</taxon>
    </lineage>
</organism>
<evidence type="ECO:0000256" key="2">
    <source>
        <dbReference type="ARBA" id="ARBA00023125"/>
    </source>
</evidence>
<dbReference type="Gene3D" id="1.10.357.10">
    <property type="entry name" value="Tetracycline Repressor, domain 2"/>
    <property type="match status" value="1"/>
</dbReference>
<keyword evidence="2 4" id="KW-0238">DNA-binding</keyword>
<evidence type="ECO:0000256" key="1">
    <source>
        <dbReference type="ARBA" id="ARBA00023015"/>
    </source>
</evidence>
<accession>A0ABX1GB14</accession>
<evidence type="ECO:0000256" key="4">
    <source>
        <dbReference type="PROSITE-ProRule" id="PRU00335"/>
    </source>
</evidence>
<evidence type="ECO:0000256" key="3">
    <source>
        <dbReference type="ARBA" id="ARBA00023163"/>
    </source>
</evidence>
<protein>
    <submittedName>
        <fullName evidence="6">TetR/AcrR family transcriptional regulator</fullName>
    </submittedName>
</protein>
<name>A0ABX1GB14_9GAMM</name>
<dbReference type="InterPro" id="IPR009057">
    <property type="entry name" value="Homeodomain-like_sf"/>
</dbReference>
<keyword evidence="7" id="KW-1185">Reference proteome</keyword>
<dbReference type="EMBL" id="JAAWWK010000001">
    <property type="protein sequence ID" value="NKI16367.1"/>
    <property type="molecule type" value="Genomic_DNA"/>
</dbReference>
<dbReference type="PANTHER" id="PTHR30055">
    <property type="entry name" value="HTH-TYPE TRANSCRIPTIONAL REGULATOR RUTR"/>
    <property type="match status" value="1"/>
</dbReference>
<sequence length="217" mass="24672">MDQLRSMVNKTELSDTQTKIIDEAEKLFASRGYYGVSLRDISGNCGISLNLIRYHFGSKDDLFRFAIQRRTKTINRVLLSSLNKVLQHSSHPSIQDVVSAYVTAFDVMSSRKNKWRTYLKLLIHCDSLIDKPELIIGLREAYQSVYERYVAAFESCGLNNKNAIWAVYFMHTVVGQSAVEVYSISHLSNNVCDPNNDPSHTQRKIQFIANGLSTLVN</sequence>
<dbReference type="PRINTS" id="PR00455">
    <property type="entry name" value="HTHTETR"/>
</dbReference>
<keyword evidence="3" id="KW-0804">Transcription</keyword>
<dbReference type="SUPFAM" id="SSF46689">
    <property type="entry name" value="Homeodomain-like"/>
    <property type="match status" value="1"/>
</dbReference>
<feature type="domain" description="HTH tetR-type" evidence="5">
    <location>
        <begin position="14"/>
        <end position="74"/>
    </location>
</feature>